<accession>A0A5J4VUN9</accession>
<proteinExistence type="predicted"/>
<dbReference type="EMBL" id="SNRW01004854">
    <property type="protein sequence ID" value="KAA6386328.1"/>
    <property type="molecule type" value="Genomic_DNA"/>
</dbReference>
<comment type="caution">
    <text evidence="2">The sequence shown here is derived from an EMBL/GenBank/DDBJ whole genome shotgun (WGS) entry which is preliminary data.</text>
</comment>
<feature type="non-terminal residue" evidence="2">
    <location>
        <position position="35"/>
    </location>
</feature>
<organism evidence="2 3">
    <name type="scientific">Streblomastix strix</name>
    <dbReference type="NCBI Taxonomy" id="222440"/>
    <lineage>
        <taxon>Eukaryota</taxon>
        <taxon>Metamonada</taxon>
        <taxon>Preaxostyla</taxon>
        <taxon>Oxymonadida</taxon>
        <taxon>Streblomastigidae</taxon>
        <taxon>Streblomastix</taxon>
    </lineage>
</organism>
<dbReference type="Proteomes" id="UP000324800">
    <property type="component" value="Unassembled WGS sequence"/>
</dbReference>
<reference evidence="2 3" key="1">
    <citation type="submission" date="2019-03" db="EMBL/GenBank/DDBJ databases">
        <title>Single cell metagenomics reveals metabolic interactions within the superorganism composed of flagellate Streblomastix strix and complex community of Bacteroidetes bacteria on its surface.</title>
        <authorList>
            <person name="Treitli S.C."/>
            <person name="Kolisko M."/>
            <person name="Husnik F."/>
            <person name="Keeling P."/>
            <person name="Hampl V."/>
        </authorList>
    </citation>
    <scope>NUCLEOTIDE SEQUENCE [LARGE SCALE GENOMIC DNA]</scope>
    <source>
        <strain evidence="2">ST1C</strain>
    </source>
</reference>
<evidence type="ECO:0000313" key="1">
    <source>
        <dbReference type="EMBL" id="KAA6325426.1"/>
    </source>
</evidence>
<dbReference type="EMBL" id="SNRW01044124">
    <property type="protein sequence ID" value="KAA6325426.1"/>
    <property type="molecule type" value="Genomic_DNA"/>
</dbReference>
<dbReference type="AlphaFoldDB" id="A0A5J4VUN9"/>
<name>A0A5J4VUN9_9EUKA</name>
<sequence length="35" mass="3936">MEEDVANMHFTKIVMSYNDGDVVGALQYLEKIGCD</sequence>
<evidence type="ECO:0000313" key="2">
    <source>
        <dbReference type="EMBL" id="KAA6386328.1"/>
    </source>
</evidence>
<gene>
    <name evidence="2" type="ORF">EZS28_018143</name>
    <name evidence="1" type="ORF">EZS28_054071</name>
</gene>
<protein>
    <submittedName>
        <fullName evidence="2">Uncharacterized protein</fullName>
    </submittedName>
</protein>
<dbReference type="OrthoDB" id="10657986at2759"/>
<evidence type="ECO:0000313" key="3">
    <source>
        <dbReference type="Proteomes" id="UP000324800"/>
    </source>
</evidence>